<protein>
    <submittedName>
        <fullName evidence="1">Uncharacterized protein</fullName>
    </submittedName>
</protein>
<evidence type="ECO:0000313" key="1">
    <source>
        <dbReference type="EMBL" id="CDZ77268.1"/>
    </source>
</evidence>
<accession>A0A078KZQ6</accession>
<dbReference type="AlphaFoldDB" id="A0A078KZQ6"/>
<organism evidence="1 2">
    <name type="scientific">Legionella massiliensis</name>
    <dbReference type="NCBI Taxonomy" id="1034943"/>
    <lineage>
        <taxon>Bacteria</taxon>
        <taxon>Pseudomonadati</taxon>
        <taxon>Pseudomonadota</taxon>
        <taxon>Gammaproteobacteria</taxon>
        <taxon>Legionellales</taxon>
        <taxon>Legionellaceae</taxon>
        <taxon>Legionella</taxon>
    </lineage>
</organism>
<evidence type="ECO:0000313" key="2">
    <source>
        <dbReference type="Proteomes" id="UP000044071"/>
    </source>
</evidence>
<keyword evidence="2" id="KW-1185">Reference proteome</keyword>
<dbReference type="EMBL" id="CCSB01000002">
    <property type="protein sequence ID" value="CDZ77268.1"/>
    <property type="molecule type" value="Genomic_DNA"/>
</dbReference>
<reference evidence="1 2" key="1">
    <citation type="submission" date="2014-06" db="EMBL/GenBank/DDBJ databases">
        <authorList>
            <person name="Urmite Genomes Urmite Genomes"/>
        </authorList>
    </citation>
    <scope>NUCLEOTIDE SEQUENCE [LARGE SCALE GENOMIC DNA]</scope>
</reference>
<name>A0A078KZQ6_9GAMM</name>
<sequence length="40" mass="4417">MRPKQEGHGAYDSFELNEVILKKQPDAKIVIPPPSIAVIS</sequence>
<gene>
    <name evidence="1" type="ORF">BN59_01550</name>
</gene>
<dbReference type="Proteomes" id="UP000044071">
    <property type="component" value="Unassembled WGS sequence"/>
</dbReference>
<proteinExistence type="predicted"/>
<dbReference type="STRING" id="1034943.BN59_01550"/>